<keyword evidence="1" id="KW-1133">Transmembrane helix</keyword>
<keyword evidence="3" id="KW-1185">Reference proteome</keyword>
<feature type="transmembrane region" description="Helical" evidence="1">
    <location>
        <begin position="114"/>
        <end position="133"/>
    </location>
</feature>
<feature type="transmembrane region" description="Helical" evidence="1">
    <location>
        <begin position="74"/>
        <end position="93"/>
    </location>
</feature>
<dbReference type="Proteomes" id="UP000429229">
    <property type="component" value="Unassembled WGS sequence"/>
</dbReference>
<evidence type="ECO:0000313" key="2">
    <source>
        <dbReference type="EMBL" id="MXP10099.1"/>
    </source>
</evidence>
<dbReference type="AlphaFoldDB" id="A0A6I4U1Z1"/>
<keyword evidence="1" id="KW-0472">Membrane</keyword>
<reference evidence="2 3" key="1">
    <citation type="submission" date="2019-12" db="EMBL/GenBank/DDBJ databases">
        <title>Genomic-based taxomic classification of the family Erythrobacteraceae.</title>
        <authorList>
            <person name="Xu L."/>
        </authorList>
    </citation>
    <scope>NUCLEOTIDE SEQUENCE [LARGE SCALE GENOMIC DNA]</scope>
    <source>
        <strain evidence="2 3">LMG 29519</strain>
    </source>
</reference>
<feature type="transmembrane region" description="Helical" evidence="1">
    <location>
        <begin position="36"/>
        <end position="54"/>
    </location>
</feature>
<evidence type="ECO:0000313" key="3">
    <source>
        <dbReference type="Proteomes" id="UP000429229"/>
    </source>
</evidence>
<gene>
    <name evidence="2" type="ORF">GRI68_07885</name>
</gene>
<proteinExistence type="predicted"/>
<sequence length="247" mass="27046">MVVLTGLIALVFAAIHVFIGRLRWLDTMPRNRGLSFAGGVAVTYVFLHILPEIATHQREFADEIGLTGMAVERWIYALALLGLVVFYGVERRVKVSRAQMAKAGQGNRTGNRELWIHIGSFAVFNFLIGYLLVHREEPGLLSLSAYSVAMALHFVTADFGMRQDHAAAYDGIGRWVLAVSVTVGWLVGQLIALPPLAVGGLFSFLAGGVVLNVLKEELPEERQSRFTPFLLGVAIYGALIFIEASYG</sequence>
<feature type="transmembrane region" description="Helical" evidence="1">
    <location>
        <begin position="6"/>
        <end position="24"/>
    </location>
</feature>
<name>A0A6I4U1Z1_9SPHN</name>
<feature type="transmembrane region" description="Helical" evidence="1">
    <location>
        <begin position="226"/>
        <end position="246"/>
    </location>
</feature>
<protein>
    <recommendedName>
        <fullName evidence="4">ZIP family metal transporter</fullName>
    </recommendedName>
</protein>
<keyword evidence="1" id="KW-0812">Transmembrane</keyword>
<organism evidence="2 3">
    <name type="scientific">Alteriqipengyuania halimionae</name>
    <dbReference type="NCBI Taxonomy" id="1926630"/>
    <lineage>
        <taxon>Bacteria</taxon>
        <taxon>Pseudomonadati</taxon>
        <taxon>Pseudomonadota</taxon>
        <taxon>Alphaproteobacteria</taxon>
        <taxon>Sphingomonadales</taxon>
        <taxon>Erythrobacteraceae</taxon>
        <taxon>Alteriqipengyuania</taxon>
    </lineage>
</organism>
<dbReference type="EMBL" id="WTYR01000001">
    <property type="protein sequence ID" value="MXP10099.1"/>
    <property type="molecule type" value="Genomic_DNA"/>
</dbReference>
<evidence type="ECO:0000256" key="1">
    <source>
        <dbReference type="SAM" id="Phobius"/>
    </source>
</evidence>
<comment type="caution">
    <text evidence="2">The sequence shown here is derived from an EMBL/GenBank/DDBJ whole genome shotgun (WGS) entry which is preliminary data.</text>
</comment>
<dbReference type="RefSeq" id="WP_160616741.1">
    <property type="nucleotide sequence ID" value="NZ_WTYR01000001.1"/>
</dbReference>
<accession>A0A6I4U1Z1</accession>
<dbReference type="OrthoDB" id="21325at2"/>
<evidence type="ECO:0008006" key="4">
    <source>
        <dbReference type="Google" id="ProtNLM"/>
    </source>
</evidence>
<feature type="transmembrane region" description="Helical" evidence="1">
    <location>
        <begin position="197"/>
        <end position="214"/>
    </location>
</feature>